<sequence>MEIPEKDKTLLLRFGRFFSPLALLGALASQGPPEQVEPKADSHATLAPGNWSTSSPELLVSQRLVVEGAGEQGRQSW</sequence>
<dbReference type="EMBL" id="QGKY02001925">
    <property type="protein sequence ID" value="KAF2548795.1"/>
    <property type="molecule type" value="Genomic_DNA"/>
</dbReference>
<evidence type="ECO:0000313" key="3">
    <source>
        <dbReference type="EMBL" id="KAF3584503.1"/>
    </source>
</evidence>
<protein>
    <submittedName>
        <fullName evidence="2">Uncharacterized protein</fullName>
    </submittedName>
</protein>
<evidence type="ECO:0000313" key="2">
    <source>
        <dbReference type="EMBL" id="KAF2548795.1"/>
    </source>
</evidence>
<dbReference type="AlphaFoldDB" id="A0A8S9GR68"/>
<evidence type="ECO:0000256" key="1">
    <source>
        <dbReference type="SAM" id="MobiDB-lite"/>
    </source>
</evidence>
<gene>
    <name evidence="3" type="ORF">F2Q69_00027424</name>
    <name evidence="2" type="ORF">F2Q70_00020459</name>
</gene>
<dbReference type="EMBL" id="QGKX02000088">
    <property type="protein sequence ID" value="KAF3584503.1"/>
    <property type="molecule type" value="Genomic_DNA"/>
</dbReference>
<reference evidence="3" key="1">
    <citation type="submission" date="2019-12" db="EMBL/GenBank/DDBJ databases">
        <title>Genome sequencing and annotation of Brassica cretica.</title>
        <authorList>
            <person name="Studholme D.J."/>
            <person name="Sarris P."/>
        </authorList>
    </citation>
    <scope>NUCLEOTIDE SEQUENCE</scope>
    <source>
        <strain evidence="3">PFS-109/04</strain>
        <tissue evidence="3">Leaf</tissue>
    </source>
</reference>
<proteinExistence type="predicted"/>
<comment type="caution">
    <text evidence="2">The sequence shown here is derived from an EMBL/GenBank/DDBJ whole genome shotgun (WGS) entry which is preliminary data.</text>
</comment>
<reference evidence="2" key="2">
    <citation type="submission" date="2019-12" db="EMBL/GenBank/DDBJ databases">
        <title>Genome sequencing and annotation of Brassica cretica.</title>
        <authorList>
            <person name="Studholme D.J."/>
            <person name="Sarris P.F."/>
        </authorList>
    </citation>
    <scope>NUCLEOTIDE SEQUENCE</scope>
    <source>
        <strain evidence="2">PFS-102/07</strain>
        <tissue evidence="2">Leaf</tissue>
    </source>
</reference>
<name>A0A8S9GR68_BRACR</name>
<accession>A0A8S9GR68</accession>
<feature type="region of interest" description="Disordered" evidence="1">
    <location>
        <begin position="31"/>
        <end position="53"/>
    </location>
</feature>
<dbReference type="Proteomes" id="UP000712600">
    <property type="component" value="Unassembled WGS sequence"/>
</dbReference>
<organism evidence="2">
    <name type="scientific">Brassica cretica</name>
    <name type="common">Mustard</name>
    <dbReference type="NCBI Taxonomy" id="69181"/>
    <lineage>
        <taxon>Eukaryota</taxon>
        <taxon>Viridiplantae</taxon>
        <taxon>Streptophyta</taxon>
        <taxon>Embryophyta</taxon>
        <taxon>Tracheophyta</taxon>
        <taxon>Spermatophyta</taxon>
        <taxon>Magnoliopsida</taxon>
        <taxon>eudicotyledons</taxon>
        <taxon>Gunneridae</taxon>
        <taxon>Pentapetalae</taxon>
        <taxon>rosids</taxon>
        <taxon>malvids</taxon>
        <taxon>Brassicales</taxon>
        <taxon>Brassicaceae</taxon>
        <taxon>Brassiceae</taxon>
        <taxon>Brassica</taxon>
    </lineage>
</organism>